<sequence length="65" mass="7556">MAKYFTSIKVVLYLLAIIIIQPIVFNALDLNRAIILEIAGHSIFIIIGLIFIRLSFYFDKRDNRN</sequence>
<evidence type="ECO:0000313" key="3">
    <source>
        <dbReference type="EMBL" id="UQW81374.1"/>
    </source>
</evidence>
<evidence type="ECO:0000313" key="5">
    <source>
        <dbReference type="Proteomes" id="UP001056588"/>
    </source>
</evidence>
<evidence type="ECO:0000256" key="1">
    <source>
        <dbReference type="SAM" id="Phobius"/>
    </source>
</evidence>
<dbReference type="AlphaFoldDB" id="A0A2C6WDZ6"/>
<dbReference type="Proteomes" id="UP000223828">
    <property type="component" value="Unassembled WGS sequence"/>
</dbReference>
<feature type="transmembrane region" description="Helical" evidence="1">
    <location>
        <begin position="34"/>
        <end position="56"/>
    </location>
</feature>
<feature type="transmembrane region" description="Helical" evidence="1">
    <location>
        <begin position="12"/>
        <end position="28"/>
    </location>
</feature>
<dbReference type="RefSeq" id="WP_099090909.1">
    <property type="nucleotide sequence ID" value="NZ_CP093217.1"/>
</dbReference>
<reference evidence="3" key="4">
    <citation type="submission" date="2022-03" db="EMBL/GenBank/DDBJ databases">
        <title>Complete Genome Sequence of Staphylococcus edaphicus strain CCM 8731.</title>
        <authorList>
            <person name="Rimmer C.O."/>
            <person name="Thomas J.C."/>
        </authorList>
    </citation>
    <scope>NUCLEOTIDE SEQUENCE</scope>
    <source>
        <strain evidence="3">CCM 8731</strain>
    </source>
</reference>
<reference evidence="2" key="1">
    <citation type="journal article" date="2017" name="Appl. Environ. Microbiol.">
        <title>Staphylococcus edaphicus sp. nov., isolated in Antarctica, harbours mecC gene and genomic islands with suspected role in adaptation to extreme environment.</title>
        <authorList>
            <person name="Pantucek R."/>
            <person name="Sedlacek I."/>
            <person name="Indrakova A."/>
            <person name="Vrbovska V."/>
            <person name="Maslanova I."/>
            <person name="Kovarovic V."/>
            <person name="Svec P."/>
            <person name="Kralova S."/>
            <person name="Kristofova L."/>
            <person name="Keklakova J."/>
            <person name="Petras P."/>
            <person name="Doskar J."/>
        </authorList>
    </citation>
    <scope>NUCLEOTIDE SEQUENCE</scope>
    <source>
        <strain evidence="2">CCM 8730</strain>
    </source>
</reference>
<keyword evidence="5" id="KW-1185">Reference proteome</keyword>
<gene>
    <name evidence="2" type="ORF">BTJ66_10515</name>
    <name evidence="3" type="ORF">MNY58_12565</name>
</gene>
<proteinExistence type="predicted"/>
<dbReference type="EMBL" id="MRZN01000018">
    <property type="protein sequence ID" value="PHK49048.1"/>
    <property type="molecule type" value="Genomic_DNA"/>
</dbReference>
<keyword evidence="1" id="KW-0812">Transmembrane</keyword>
<name>A0A2C6WDZ6_9STAP</name>
<reference evidence="4" key="2">
    <citation type="submission" date="2017-10" db="EMBL/GenBank/DDBJ databases">
        <title>Staphylococcus edaphicus sp. nov., isolated in Antarctica, harbouring mecC gene and genomic islands essential in adaptation to extreme environment.</title>
        <authorList>
            <person name="Pantucek R."/>
            <person name="Sedlacek I."/>
            <person name="Indrakova A."/>
            <person name="Vrbovska V."/>
            <person name="Maslanova I."/>
            <person name="Kovarovic V."/>
            <person name="Svec P."/>
            <person name="Kralova S."/>
            <person name="Kristofova L."/>
            <person name="Keklakova J."/>
            <person name="Petras P."/>
            <person name="Doskar J."/>
        </authorList>
    </citation>
    <scope>NUCLEOTIDE SEQUENCE [LARGE SCALE GENOMIC DNA]</scope>
    <source>
        <strain evidence="4">CCM 5085</strain>
    </source>
</reference>
<protein>
    <submittedName>
        <fullName evidence="2">Uncharacterized protein</fullName>
    </submittedName>
</protein>
<dbReference type="Proteomes" id="UP001056588">
    <property type="component" value="Chromosome"/>
</dbReference>
<keyword evidence="1" id="KW-0472">Membrane</keyword>
<dbReference type="EMBL" id="CP093217">
    <property type="protein sequence ID" value="UQW81374.1"/>
    <property type="molecule type" value="Genomic_DNA"/>
</dbReference>
<keyword evidence="1" id="KW-1133">Transmembrane helix</keyword>
<organism evidence="2 4">
    <name type="scientific">Staphylococcus edaphicus</name>
    <dbReference type="NCBI Taxonomy" id="1955013"/>
    <lineage>
        <taxon>Bacteria</taxon>
        <taxon>Bacillati</taxon>
        <taxon>Bacillota</taxon>
        <taxon>Bacilli</taxon>
        <taxon>Bacillales</taxon>
        <taxon>Staphylococcaceae</taxon>
        <taxon>Staphylococcus</taxon>
    </lineage>
</organism>
<evidence type="ECO:0000313" key="4">
    <source>
        <dbReference type="Proteomes" id="UP000223828"/>
    </source>
</evidence>
<evidence type="ECO:0000313" key="2">
    <source>
        <dbReference type="EMBL" id="PHK49048.1"/>
    </source>
</evidence>
<reference evidence="2" key="3">
    <citation type="submission" date="2017-10" db="EMBL/GenBank/DDBJ databases">
        <authorList>
            <person name="Vrbovska V."/>
            <person name="Kovarovic V."/>
            <person name="Indrakova A."/>
        </authorList>
    </citation>
    <scope>NUCLEOTIDE SEQUENCE</scope>
    <source>
        <strain evidence="2">CCM 8730</strain>
    </source>
</reference>
<accession>A0A2C6WDZ6</accession>